<accession>F3GNP4</accession>
<gene>
    <name evidence="1" type="ORF">PSYPI_42800</name>
</gene>
<feature type="non-terminal residue" evidence="1">
    <location>
        <position position="1"/>
    </location>
</feature>
<reference evidence="1 2" key="1">
    <citation type="journal article" date="2011" name="PLoS Pathog.">
        <title>Dynamic evolution of pathogenicity revealed by sequencing and comparative genomics of 19 Pseudomonas syringae isolates.</title>
        <authorList>
            <person name="Baltrus D.A."/>
            <person name="Nishimura M.T."/>
            <person name="Romanchuk A."/>
            <person name="Chang J.H."/>
            <person name="Mukhtar M.S."/>
            <person name="Cherkis K."/>
            <person name="Roach J."/>
            <person name="Grant S.R."/>
            <person name="Jones C.D."/>
            <person name="Dangl J.L."/>
        </authorList>
    </citation>
    <scope>NUCLEOTIDE SEQUENCE [LARGE SCALE GENOMIC DNA]</scope>
    <source>
        <strain evidence="1 2">1704B</strain>
    </source>
</reference>
<dbReference type="AlphaFoldDB" id="F3GNP4"/>
<protein>
    <submittedName>
        <fullName evidence="1">Amino acid adenylation</fullName>
    </submittedName>
</protein>
<dbReference type="Gene3D" id="3.40.50.980">
    <property type="match status" value="1"/>
</dbReference>
<keyword evidence="2" id="KW-1185">Reference proteome</keyword>
<name>F3GNP4_PSESJ</name>
<dbReference type="EMBL" id="AEAI01003384">
    <property type="protein sequence ID" value="EGH48697.1"/>
    <property type="molecule type" value="Genomic_DNA"/>
</dbReference>
<comment type="caution">
    <text evidence="1">The sequence shown here is derived from an EMBL/GenBank/DDBJ whole genome shotgun (WGS) entry which is preliminary data.</text>
</comment>
<evidence type="ECO:0000313" key="1">
    <source>
        <dbReference type="EMBL" id="EGH48697.1"/>
    </source>
</evidence>
<feature type="non-terminal residue" evidence="1">
    <location>
        <position position="83"/>
    </location>
</feature>
<evidence type="ECO:0000313" key="2">
    <source>
        <dbReference type="Proteomes" id="UP000004986"/>
    </source>
</evidence>
<dbReference type="Proteomes" id="UP000004986">
    <property type="component" value="Unassembled WGS sequence"/>
</dbReference>
<dbReference type="HOGENOM" id="CLU_2548081_0_0_6"/>
<proteinExistence type="predicted"/>
<organism evidence="1 2">
    <name type="scientific">Pseudomonas syringae pv. pisi str. 1704B</name>
    <dbReference type="NCBI Taxonomy" id="629263"/>
    <lineage>
        <taxon>Bacteria</taxon>
        <taxon>Pseudomonadati</taxon>
        <taxon>Pseudomonadota</taxon>
        <taxon>Gammaproteobacteria</taxon>
        <taxon>Pseudomonadales</taxon>
        <taxon>Pseudomonadaceae</taxon>
        <taxon>Pseudomonas</taxon>
        <taxon>Pseudomonas syringae</taxon>
    </lineage>
</organism>
<sequence>ALRPTLVAEDVQRAFLPFAVLQQLASFTEAEASVPMPLPKGGCEIITAGEALLVNDELRVFVCGLGGAQLHNQYGPTETHVVS</sequence>